<dbReference type="PANTHER" id="PTHR43776:SF7">
    <property type="entry name" value="D,D-DIPEPTIDE TRANSPORT ATP-BINDING PROTEIN DDPF-RELATED"/>
    <property type="match status" value="1"/>
</dbReference>
<evidence type="ECO:0000256" key="3">
    <source>
        <dbReference type="ARBA" id="ARBA00022741"/>
    </source>
</evidence>
<dbReference type="Gene3D" id="3.40.50.300">
    <property type="entry name" value="P-loop containing nucleotide triphosphate hydrolases"/>
    <property type="match status" value="1"/>
</dbReference>
<gene>
    <name evidence="6" type="ORF">R7226_14350</name>
</gene>
<evidence type="ECO:0000256" key="4">
    <source>
        <dbReference type="ARBA" id="ARBA00022840"/>
    </source>
</evidence>
<dbReference type="GO" id="GO:0005524">
    <property type="term" value="F:ATP binding"/>
    <property type="evidence" value="ECO:0007669"/>
    <property type="project" value="UniProtKB-KW"/>
</dbReference>
<dbReference type="InterPro" id="IPR017871">
    <property type="entry name" value="ABC_transporter-like_CS"/>
</dbReference>
<evidence type="ECO:0000256" key="2">
    <source>
        <dbReference type="ARBA" id="ARBA00022448"/>
    </source>
</evidence>
<evidence type="ECO:0000313" key="6">
    <source>
        <dbReference type="EMBL" id="MDW5595527.1"/>
    </source>
</evidence>
<dbReference type="PROSITE" id="PS50893">
    <property type="entry name" value="ABC_TRANSPORTER_2"/>
    <property type="match status" value="1"/>
</dbReference>
<dbReference type="EMBL" id="JAWSTH010000035">
    <property type="protein sequence ID" value="MDW5595527.1"/>
    <property type="molecule type" value="Genomic_DNA"/>
</dbReference>
<comment type="similarity">
    <text evidence="1">Belongs to the ABC transporter superfamily.</text>
</comment>
<dbReference type="NCBIfam" id="TIGR01727">
    <property type="entry name" value="oligo_HPY"/>
    <property type="match status" value="1"/>
</dbReference>
<proteinExistence type="inferred from homology"/>
<evidence type="ECO:0000256" key="1">
    <source>
        <dbReference type="ARBA" id="ARBA00005417"/>
    </source>
</evidence>
<dbReference type="CDD" id="cd03257">
    <property type="entry name" value="ABC_NikE_OppD_transporters"/>
    <property type="match status" value="1"/>
</dbReference>
<dbReference type="InterPro" id="IPR013563">
    <property type="entry name" value="Oligopep_ABC_C"/>
</dbReference>
<dbReference type="Proteomes" id="UP001284601">
    <property type="component" value="Unassembled WGS sequence"/>
</dbReference>
<evidence type="ECO:0000259" key="5">
    <source>
        <dbReference type="PROSITE" id="PS50893"/>
    </source>
</evidence>
<dbReference type="RefSeq" id="WP_318597864.1">
    <property type="nucleotide sequence ID" value="NZ_JAWSTH010000035.1"/>
</dbReference>
<evidence type="ECO:0000313" key="7">
    <source>
        <dbReference type="Proteomes" id="UP001284601"/>
    </source>
</evidence>
<dbReference type="InterPro" id="IPR050319">
    <property type="entry name" value="ABC_transp_ATP-bind"/>
</dbReference>
<keyword evidence="3" id="KW-0547">Nucleotide-binding</keyword>
<name>A0ABU4HQI0_9ACTN</name>
<keyword evidence="2" id="KW-0813">Transport</keyword>
<protein>
    <submittedName>
        <fullName evidence="6">ABC transporter ATP-binding protein</fullName>
    </submittedName>
</protein>
<dbReference type="Pfam" id="PF08352">
    <property type="entry name" value="oligo_HPY"/>
    <property type="match status" value="1"/>
</dbReference>
<keyword evidence="4 6" id="KW-0067">ATP-binding</keyword>
<organism evidence="6 7">
    <name type="scientific">Conexibacter stalactiti</name>
    <dbReference type="NCBI Taxonomy" id="1940611"/>
    <lineage>
        <taxon>Bacteria</taxon>
        <taxon>Bacillati</taxon>
        <taxon>Actinomycetota</taxon>
        <taxon>Thermoleophilia</taxon>
        <taxon>Solirubrobacterales</taxon>
        <taxon>Conexibacteraceae</taxon>
        <taxon>Conexibacter</taxon>
    </lineage>
</organism>
<dbReference type="PROSITE" id="PS00211">
    <property type="entry name" value="ABC_TRANSPORTER_1"/>
    <property type="match status" value="1"/>
</dbReference>
<feature type="domain" description="ABC transporter" evidence="5">
    <location>
        <begin position="15"/>
        <end position="259"/>
    </location>
</feature>
<comment type="caution">
    <text evidence="6">The sequence shown here is derived from an EMBL/GenBank/DDBJ whole genome shotgun (WGS) entry which is preliminary data.</text>
</comment>
<dbReference type="Pfam" id="PF00005">
    <property type="entry name" value="ABC_tran"/>
    <property type="match status" value="1"/>
</dbReference>
<dbReference type="InterPro" id="IPR003439">
    <property type="entry name" value="ABC_transporter-like_ATP-bd"/>
</dbReference>
<keyword evidence="7" id="KW-1185">Reference proteome</keyword>
<dbReference type="PANTHER" id="PTHR43776">
    <property type="entry name" value="TRANSPORT ATP-BINDING PROTEIN"/>
    <property type="match status" value="1"/>
</dbReference>
<accession>A0ABU4HQI0</accession>
<dbReference type="InterPro" id="IPR027417">
    <property type="entry name" value="P-loop_NTPase"/>
</dbReference>
<dbReference type="InterPro" id="IPR003593">
    <property type="entry name" value="AAA+_ATPase"/>
</dbReference>
<sequence length="324" mass="35189">MSAAVTTGGLACEQLSVHFPVKAGLFGKQVVHAVEQVDFRVAPGEVVGLVGESGCGKSTLAKVMVGLQKPTAGTLRYGERDVWAMSAPERRRVFAREVAMVFQDPASSLNPRWRVRDLVRDPLDVHEVGTPAQRRERVAELIELVGLSESVADRLPRQLSGGQRQRVAIARALALDPAVVVADEPTSALDVSVKAQILNLLDDLRARLNLSMVFISHDIHAVRHVADRIAVMYLGRVVEEGPADALALAPRHPYTKALFSAVPTLAGRAEERIVLEGPVPSARKPPPGCPFATRCWKVQDDCRQGFPAPSVDGDRRHWCSHPLA</sequence>
<dbReference type="SUPFAM" id="SSF52540">
    <property type="entry name" value="P-loop containing nucleoside triphosphate hydrolases"/>
    <property type="match status" value="1"/>
</dbReference>
<dbReference type="SMART" id="SM00382">
    <property type="entry name" value="AAA"/>
    <property type="match status" value="1"/>
</dbReference>
<reference evidence="7" key="1">
    <citation type="submission" date="2023-07" db="EMBL/GenBank/DDBJ databases">
        <title>Conexibacter stalactiti sp. nov., isolated from stalactites in a lava cave and emended description of the genus Conexibacter.</title>
        <authorList>
            <person name="Lee S.D."/>
        </authorList>
    </citation>
    <scope>NUCLEOTIDE SEQUENCE [LARGE SCALE GENOMIC DNA]</scope>
    <source>
        <strain evidence="7">KCTC 39840</strain>
    </source>
</reference>